<evidence type="ECO:0000313" key="8">
    <source>
        <dbReference type="Proteomes" id="UP000627369"/>
    </source>
</evidence>
<evidence type="ECO:0000256" key="1">
    <source>
        <dbReference type="ARBA" id="ARBA00004651"/>
    </source>
</evidence>
<evidence type="ECO:0000313" key="7">
    <source>
        <dbReference type="EMBL" id="GHH80113.1"/>
    </source>
</evidence>
<organism evidence="7 8">
    <name type="scientific">Promicromonospora soli</name>
    <dbReference type="NCBI Taxonomy" id="2035533"/>
    <lineage>
        <taxon>Bacteria</taxon>
        <taxon>Bacillati</taxon>
        <taxon>Actinomycetota</taxon>
        <taxon>Actinomycetes</taxon>
        <taxon>Micrococcales</taxon>
        <taxon>Promicromonosporaceae</taxon>
        <taxon>Promicromonospora</taxon>
    </lineage>
</organism>
<evidence type="ECO:0000256" key="3">
    <source>
        <dbReference type="ARBA" id="ARBA00022692"/>
    </source>
</evidence>
<feature type="transmembrane region" description="Helical" evidence="6">
    <location>
        <begin position="56"/>
        <end position="77"/>
    </location>
</feature>
<evidence type="ECO:0000256" key="5">
    <source>
        <dbReference type="ARBA" id="ARBA00023136"/>
    </source>
</evidence>
<reference evidence="7" key="1">
    <citation type="journal article" date="2014" name="Int. J. Syst. Evol. Microbiol.">
        <title>Complete genome sequence of Corynebacterium casei LMG S-19264T (=DSM 44701T), isolated from a smear-ripened cheese.</title>
        <authorList>
            <consortium name="US DOE Joint Genome Institute (JGI-PGF)"/>
            <person name="Walter F."/>
            <person name="Albersmeier A."/>
            <person name="Kalinowski J."/>
            <person name="Ruckert C."/>
        </authorList>
    </citation>
    <scope>NUCLEOTIDE SEQUENCE</scope>
    <source>
        <strain evidence="7">CGMCC 4.7398</strain>
    </source>
</reference>
<dbReference type="EMBL" id="BNAS01000011">
    <property type="protein sequence ID" value="GHH80113.1"/>
    <property type="molecule type" value="Genomic_DNA"/>
</dbReference>
<proteinExistence type="predicted"/>
<sequence length="224" mass="23559">MLIEKRELVFRLCAAYRQGMLALLAGLGFGLSLIVAIGAQNAFVLRQGLRREHVGVVVAICAVSDAVLYAAGAAGFGPLVEQWPDTVVVVRWLGAAVVVGYGAMAAWRAIKGDTTLAAAEDGALGDSPGRRLKPVVLTAVALTWLNPHVYLDTVMLQGSVAATYGDTRWWFTAGAMVSSIAWFAALGYGARLLAPVLQRPGAWRVLDGVIALIMLAVAISLISG</sequence>
<name>A0A919L170_9MICO</name>
<reference evidence="7" key="2">
    <citation type="submission" date="2020-09" db="EMBL/GenBank/DDBJ databases">
        <authorList>
            <person name="Sun Q."/>
            <person name="Zhou Y."/>
        </authorList>
    </citation>
    <scope>NUCLEOTIDE SEQUENCE</scope>
    <source>
        <strain evidence="7">CGMCC 4.7398</strain>
    </source>
</reference>
<feature type="transmembrane region" description="Helical" evidence="6">
    <location>
        <begin position="202"/>
        <end position="222"/>
    </location>
</feature>
<feature type="transmembrane region" description="Helical" evidence="6">
    <location>
        <begin position="169"/>
        <end position="190"/>
    </location>
</feature>
<accession>A0A919L170</accession>
<dbReference type="PANTHER" id="PTHR30086">
    <property type="entry name" value="ARGININE EXPORTER PROTEIN ARGO"/>
    <property type="match status" value="1"/>
</dbReference>
<dbReference type="Proteomes" id="UP000627369">
    <property type="component" value="Unassembled WGS sequence"/>
</dbReference>
<evidence type="ECO:0000256" key="6">
    <source>
        <dbReference type="SAM" id="Phobius"/>
    </source>
</evidence>
<comment type="subcellular location">
    <subcellularLocation>
        <location evidence="1">Cell membrane</location>
        <topology evidence="1">Multi-pass membrane protein</topology>
    </subcellularLocation>
</comment>
<gene>
    <name evidence="7" type="ORF">GCM10017772_47480</name>
</gene>
<keyword evidence="2" id="KW-1003">Cell membrane</keyword>
<keyword evidence="4 6" id="KW-1133">Transmembrane helix</keyword>
<feature type="transmembrane region" description="Helical" evidence="6">
    <location>
        <begin position="89"/>
        <end position="110"/>
    </location>
</feature>
<dbReference type="GO" id="GO:0005886">
    <property type="term" value="C:plasma membrane"/>
    <property type="evidence" value="ECO:0007669"/>
    <property type="project" value="UniProtKB-SubCell"/>
</dbReference>
<evidence type="ECO:0000256" key="4">
    <source>
        <dbReference type="ARBA" id="ARBA00022989"/>
    </source>
</evidence>
<keyword evidence="5 6" id="KW-0472">Membrane</keyword>
<dbReference type="GO" id="GO:0015171">
    <property type="term" value="F:amino acid transmembrane transporter activity"/>
    <property type="evidence" value="ECO:0007669"/>
    <property type="project" value="TreeGrafter"/>
</dbReference>
<keyword evidence="8" id="KW-1185">Reference proteome</keyword>
<feature type="transmembrane region" description="Helical" evidence="6">
    <location>
        <begin position="20"/>
        <end position="44"/>
    </location>
</feature>
<dbReference type="PANTHER" id="PTHR30086:SF20">
    <property type="entry name" value="ARGININE EXPORTER PROTEIN ARGO-RELATED"/>
    <property type="match status" value="1"/>
</dbReference>
<dbReference type="InterPro" id="IPR001123">
    <property type="entry name" value="LeuE-type"/>
</dbReference>
<keyword evidence="3 6" id="KW-0812">Transmembrane</keyword>
<protein>
    <submittedName>
        <fullName evidence="7">Amino acid transporter</fullName>
    </submittedName>
</protein>
<evidence type="ECO:0000256" key="2">
    <source>
        <dbReference type="ARBA" id="ARBA00022475"/>
    </source>
</evidence>
<dbReference type="AlphaFoldDB" id="A0A919L170"/>
<comment type="caution">
    <text evidence="7">The sequence shown here is derived from an EMBL/GenBank/DDBJ whole genome shotgun (WGS) entry which is preliminary data.</text>
</comment>
<dbReference type="Pfam" id="PF01810">
    <property type="entry name" value="LysE"/>
    <property type="match status" value="1"/>
</dbReference>